<evidence type="ECO:0008006" key="3">
    <source>
        <dbReference type="Google" id="ProtNLM"/>
    </source>
</evidence>
<dbReference type="EMBL" id="CABPRU010000016">
    <property type="protein sequence ID" value="VVE49341.1"/>
    <property type="molecule type" value="Genomic_DNA"/>
</dbReference>
<reference evidence="1 2" key="1">
    <citation type="submission" date="2019-08" db="EMBL/GenBank/DDBJ databases">
        <authorList>
            <person name="Peeters C."/>
        </authorList>
    </citation>
    <scope>NUCLEOTIDE SEQUENCE [LARGE SCALE GENOMIC DNA]</scope>
    <source>
        <strain evidence="1 2">LMG 31013</strain>
    </source>
</reference>
<keyword evidence="2" id="KW-1185">Reference proteome</keyword>
<sequence>MARTYTPQYRQTINALSAPESRLLLLQIDHPALSAPIRVVNDTQDVTSNGNLYQALAFSCSVPDDQQGQLPQAHLEVDNVGRDLTQWLEVSQGGLGATATLLEILRSVPDLVEWSITMDMTGMSITPQKVTALLSFLDTLNQQAVAVQYRPDTAPGLF</sequence>
<dbReference type="InterPro" id="IPR014974">
    <property type="entry name" value="DUF1833"/>
</dbReference>
<dbReference type="Proteomes" id="UP000334380">
    <property type="component" value="Unassembled WGS sequence"/>
</dbReference>
<dbReference type="RefSeq" id="WP_150614972.1">
    <property type="nucleotide sequence ID" value="NZ_CABPRU010000016.1"/>
</dbReference>
<dbReference type="OrthoDB" id="8638526at2"/>
<evidence type="ECO:0000313" key="2">
    <source>
        <dbReference type="Proteomes" id="UP000334380"/>
    </source>
</evidence>
<dbReference type="AlphaFoldDB" id="A0A5E4YKR9"/>
<gene>
    <name evidence="1" type="ORF">PTE31013_04627</name>
</gene>
<protein>
    <recommendedName>
        <fullName evidence="3">DUF1833 domain-containing protein</fullName>
    </recommendedName>
</protein>
<dbReference type="Pfam" id="PF08875">
    <property type="entry name" value="DUF1833"/>
    <property type="match status" value="1"/>
</dbReference>
<proteinExistence type="predicted"/>
<name>A0A5E4YKR9_9BURK</name>
<organism evidence="1 2">
    <name type="scientific">Pandoraea terrigena</name>
    <dbReference type="NCBI Taxonomy" id="2508292"/>
    <lineage>
        <taxon>Bacteria</taxon>
        <taxon>Pseudomonadati</taxon>
        <taxon>Pseudomonadota</taxon>
        <taxon>Betaproteobacteria</taxon>
        <taxon>Burkholderiales</taxon>
        <taxon>Burkholderiaceae</taxon>
        <taxon>Pandoraea</taxon>
    </lineage>
</organism>
<accession>A0A5E4YKR9</accession>
<evidence type="ECO:0000313" key="1">
    <source>
        <dbReference type="EMBL" id="VVE49341.1"/>
    </source>
</evidence>